<proteinExistence type="predicted"/>
<keyword evidence="1" id="KW-0863">Zinc-finger</keyword>
<evidence type="ECO:0000313" key="5">
    <source>
        <dbReference type="Proteomes" id="UP001232148"/>
    </source>
</evidence>
<evidence type="ECO:0000313" key="4">
    <source>
        <dbReference type="EMBL" id="KAK2033529.1"/>
    </source>
</evidence>
<protein>
    <recommendedName>
        <fullName evidence="3">RING-type domain-containing protein</fullName>
    </recommendedName>
</protein>
<dbReference type="Gene3D" id="3.30.40.10">
    <property type="entry name" value="Zinc/RING finger domain, C3HC4 (zinc finger)"/>
    <property type="match status" value="1"/>
</dbReference>
<dbReference type="PROSITE" id="PS50089">
    <property type="entry name" value="ZF_RING_2"/>
    <property type="match status" value="1"/>
</dbReference>
<evidence type="ECO:0000256" key="1">
    <source>
        <dbReference type="PROSITE-ProRule" id="PRU00175"/>
    </source>
</evidence>
<evidence type="ECO:0000259" key="3">
    <source>
        <dbReference type="PROSITE" id="PS50089"/>
    </source>
</evidence>
<keyword evidence="1" id="KW-0479">Metal-binding</keyword>
<feature type="compositionally biased region" description="Acidic residues" evidence="2">
    <location>
        <begin position="368"/>
        <end position="383"/>
    </location>
</feature>
<keyword evidence="1" id="KW-0862">Zinc</keyword>
<dbReference type="AlphaFoldDB" id="A0AAD9HTD8"/>
<dbReference type="EMBL" id="MU842821">
    <property type="protein sequence ID" value="KAK2033529.1"/>
    <property type="molecule type" value="Genomic_DNA"/>
</dbReference>
<name>A0AAD9HTD8_9PEZI</name>
<comment type="caution">
    <text evidence="4">The sequence shown here is derived from an EMBL/GenBank/DDBJ whole genome shotgun (WGS) entry which is preliminary data.</text>
</comment>
<feature type="domain" description="RING-type" evidence="3">
    <location>
        <begin position="160"/>
        <end position="222"/>
    </location>
</feature>
<dbReference type="InterPro" id="IPR013083">
    <property type="entry name" value="Znf_RING/FYVE/PHD"/>
</dbReference>
<organism evidence="4 5">
    <name type="scientific">Colletotrichum zoysiae</name>
    <dbReference type="NCBI Taxonomy" id="1216348"/>
    <lineage>
        <taxon>Eukaryota</taxon>
        <taxon>Fungi</taxon>
        <taxon>Dikarya</taxon>
        <taxon>Ascomycota</taxon>
        <taxon>Pezizomycotina</taxon>
        <taxon>Sordariomycetes</taxon>
        <taxon>Hypocreomycetidae</taxon>
        <taxon>Glomerellales</taxon>
        <taxon>Glomerellaceae</taxon>
        <taxon>Colletotrichum</taxon>
        <taxon>Colletotrichum graminicola species complex</taxon>
    </lineage>
</organism>
<feature type="compositionally biased region" description="Low complexity" evidence="2">
    <location>
        <begin position="28"/>
        <end position="45"/>
    </location>
</feature>
<dbReference type="GO" id="GO:0008270">
    <property type="term" value="F:zinc ion binding"/>
    <property type="evidence" value="ECO:0007669"/>
    <property type="project" value="UniProtKB-KW"/>
</dbReference>
<reference evidence="4" key="1">
    <citation type="submission" date="2021-06" db="EMBL/GenBank/DDBJ databases">
        <title>Comparative genomics, transcriptomics and evolutionary studies reveal genomic signatures of adaptation to plant cell wall in hemibiotrophic fungi.</title>
        <authorList>
            <consortium name="DOE Joint Genome Institute"/>
            <person name="Baroncelli R."/>
            <person name="Diaz J.F."/>
            <person name="Benocci T."/>
            <person name="Peng M."/>
            <person name="Battaglia E."/>
            <person name="Haridas S."/>
            <person name="Andreopoulos W."/>
            <person name="Labutti K."/>
            <person name="Pangilinan J."/>
            <person name="Floch G.L."/>
            <person name="Makela M.R."/>
            <person name="Henrissat B."/>
            <person name="Grigoriev I.V."/>
            <person name="Crouch J.A."/>
            <person name="De Vries R.P."/>
            <person name="Sukno S.A."/>
            <person name="Thon M.R."/>
        </authorList>
    </citation>
    <scope>NUCLEOTIDE SEQUENCE</scope>
    <source>
        <strain evidence="4">MAFF235873</strain>
    </source>
</reference>
<keyword evidence="5" id="KW-1185">Reference proteome</keyword>
<dbReference type="InterPro" id="IPR001841">
    <property type="entry name" value="Znf_RING"/>
</dbReference>
<feature type="region of interest" description="Disordered" evidence="2">
    <location>
        <begin position="367"/>
        <end position="389"/>
    </location>
</feature>
<dbReference type="SUPFAM" id="SSF57850">
    <property type="entry name" value="RING/U-box"/>
    <property type="match status" value="1"/>
</dbReference>
<accession>A0AAD9HTD8</accession>
<evidence type="ECO:0000256" key="2">
    <source>
        <dbReference type="SAM" id="MobiDB-lite"/>
    </source>
</evidence>
<dbReference type="Proteomes" id="UP001232148">
    <property type="component" value="Unassembled WGS sequence"/>
</dbReference>
<feature type="region of interest" description="Disordered" evidence="2">
    <location>
        <begin position="1"/>
        <end position="119"/>
    </location>
</feature>
<gene>
    <name evidence="4" type="ORF">LX32DRAFT_725106</name>
</gene>
<sequence length="389" mass="43669">MPSRKTNRSAVRCHPMSTRSTAGWREQSSSSGSSASDSSPDNSPARVRDTSNPSRKRRRDASESEEPEDSSSITRPMKKLNISKRRSETDADSDDGAEMSARPSQPEDETDGGDAVPVPPVLPVVPLPTLHLRSDGFWPTIRDNYLRSLEDESIRVDIPCVVCGDECIVDGQEHWARRRPEGAGRELPVILCCGHMIGDECLEEWRHTRRREGEEPNCPICRMSLECSNCGGTMPGWPLTQGIPMGDTRTLRQGGHRVARCNSCEAQDRFGEAMRLSYPDAGGRLDEPRALQAWFDAARNRAAAEVREGRYGSVAARDIADRVLNATLLAMGERLTEFQEEVRGRVQETLQLIEQELDLRLPWNHAAEEEEEQEEDDDDDDWWIENVFP</sequence>